<accession>A0A2K8MKN1</accession>
<dbReference type="EMBL" id="CP024923">
    <property type="protein sequence ID" value="ATY32309.1"/>
    <property type="molecule type" value="Genomic_DNA"/>
</dbReference>
<evidence type="ECO:0008006" key="4">
    <source>
        <dbReference type="Google" id="ProtNLM"/>
    </source>
</evidence>
<dbReference type="KEGG" id="sphc:CVN68_10225"/>
<sequence length="243" mass="25838">MTLGLVGVLSDARSLWRSERELLVPIAGMFFVVPMLGIVLMLADSGFADVAPEKLREAVIAFYVANLLPILLANLAIDFGTFAVLNLYLQGGGRTLGEVLLLTLRRFLPYVLIDITAALLFSFGSSLFLLPGLFAFARTWLAGPAFAVAPERGVIEAFRQGWRRSAGFGWIVLLAAAGLTFLGAMLLVVVSTGLIGGLAALINARAALAVGYVATALIGGLAWSVLAVLRVAAYRRSEPRQGM</sequence>
<dbReference type="Proteomes" id="UP000229081">
    <property type="component" value="Chromosome"/>
</dbReference>
<dbReference type="RefSeq" id="WP_100282118.1">
    <property type="nucleotide sequence ID" value="NZ_CP024923.1"/>
</dbReference>
<feature type="transmembrane region" description="Helical" evidence="1">
    <location>
        <begin position="22"/>
        <end position="43"/>
    </location>
</feature>
<gene>
    <name evidence="2" type="ORF">CVN68_10225</name>
</gene>
<keyword evidence="3" id="KW-1185">Reference proteome</keyword>
<organism evidence="2 3">
    <name type="scientific">Sphingomonas psychrotolerans</name>
    <dbReference type="NCBI Taxonomy" id="1327635"/>
    <lineage>
        <taxon>Bacteria</taxon>
        <taxon>Pseudomonadati</taxon>
        <taxon>Pseudomonadota</taxon>
        <taxon>Alphaproteobacteria</taxon>
        <taxon>Sphingomonadales</taxon>
        <taxon>Sphingomonadaceae</taxon>
        <taxon>Sphingomonas</taxon>
    </lineage>
</organism>
<keyword evidence="1" id="KW-0472">Membrane</keyword>
<proteinExistence type="predicted"/>
<reference evidence="2 3" key="1">
    <citation type="submission" date="2017-11" db="EMBL/GenBank/DDBJ databases">
        <title>Complete genome sequence of Sphingomonas sp. Strain Cra20, a psychrotolerant potential plant growth promoting rhizobacteria.</title>
        <authorList>
            <person name="Luo Y."/>
        </authorList>
    </citation>
    <scope>NUCLEOTIDE SEQUENCE [LARGE SCALE GENOMIC DNA]</scope>
    <source>
        <strain evidence="2 3">Cra20</strain>
    </source>
</reference>
<evidence type="ECO:0000256" key="1">
    <source>
        <dbReference type="SAM" id="Phobius"/>
    </source>
</evidence>
<evidence type="ECO:0000313" key="2">
    <source>
        <dbReference type="EMBL" id="ATY32309.1"/>
    </source>
</evidence>
<dbReference type="OrthoDB" id="7554925at2"/>
<dbReference type="AlphaFoldDB" id="A0A2K8MKN1"/>
<keyword evidence="1" id="KW-0812">Transmembrane</keyword>
<feature type="transmembrane region" description="Helical" evidence="1">
    <location>
        <begin position="63"/>
        <end position="87"/>
    </location>
</feature>
<evidence type="ECO:0000313" key="3">
    <source>
        <dbReference type="Proteomes" id="UP000229081"/>
    </source>
</evidence>
<feature type="transmembrane region" description="Helical" evidence="1">
    <location>
        <begin position="208"/>
        <end position="233"/>
    </location>
</feature>
<name>A0A2K8MKN1_9SPHN</name>
<protein>
    <recommendedName>
        <fullName evidence="4">Glycerophosphoryl diester phosphodiesterase membrane domain-containing protein</fullName>
    </recommendedName>
</protein>
<feature type="transmembrane region" description="Helical" evidence="1">
    <location>
        <begin position="170"/>
        <end position="202"/>
    </location>
</feature>
<keyword evidence="1" id="KW-1133">Transmembrane helix</keyword>